<feature type="region of interest" description="Disordered" evidence="1">
    <location>
        <begin position="1"/>
        <end position="29"/>
    </location>
</feature>
<sequence length="29" mass="3292">MKLKSTDPVDPPESMLDEPDIEVSVRDTF</sequence>
<reference evidence="2" key="1">
    <citation type="submission" date="2018-05" db="EMBL/GenBank/DDBJ databases">
        <authorList>
            <person name="Lanie J.A."/>
            <person name="Ng W.-L."/>
            <person name="Kazmierczak K.M."/>
            <person name="Andrzejewski T.M."/>
            <person name="Davidsen T.M."/>
            <person name="Wayne K.J."/>
            <person name="Tettelin H."/>
            <person name="Glass J.I."/>
            <person name="Rusch D."/>
            <person name="Podicherti R."/>
            <person name="Tsui H.-C.T."/>
            <person name="Winkler M.E."/>
        </authorList>
    </citation>
    <scope>NUCLEOTIDE SEQUENCE</scope>
</reference>
<feature type="non-terminal residue" evidence="2">
    <location>
        <position position="29"/>
    </location>
</feature>
<evidence type="ECO:0000313" key="2">
    <source>
        <dbReference type="EMBL" id="SVB01576.1"/>
    </source>
</evidence>
<protein>
    <submittedName>
        <fullName evidence="2">Uncharacterized protein</fullName>
    </submittedName>
</protein>
<accession>A0A382AJ85</accession>
<organism evidence="2">
    <name type="scientific">marine metagenome</name>
    <dbReference type="NCBI Taxonomy" id="408172"/>
    <lineage>
        <taxon>unclassified sequences</taxon>
        <taxon>metagenomes</taxon>
        <taxon>ecological metagenomes</taxon>
    </lineage>
</organism>
<proteinExistence type="predicted"/>
<name>A0A382AJ85_9ZZZZ</name>
<dbReference type="EMBL" id="UINC01025638">
    <property type="protein sequence ID" value="SVB01576.1"/>
    <property type="molecule type" value="Genomic_DNA"/>
</dbReference>
<gene>
    <name evidence="2" type="ORF">METZ01_LOCUS154430</name>
</gene>
<dbReference type="AlphaFoldDB" id="A0A382AJ85"/>
<evidence type="ECO:0000256" key="1">
    <source>
        <dbReference type="SAM" id="MobiDB-lite"/>
    </source>
</evidence>